<comment type="similarity">
    <text evidence="6">Belongs to the methyl-accepting chemotaxis (MCP) protein family.</text>
</comment>
<evidence type="ECO:0000256" key="7">
    <source>
        <dbReference type="PROSITE-ProRule" id="PRU00284"/>
    </source>
</evidence>
<evidence type="ECO:0000256" key="2">
    <source>
        <dbReference type="ARBA" id="ARBA00022692"/>
    </source>
</evidence>
<dbReference type="CDD" id="cd06225">
    <property type="entry name" value="HAMP"/>
    <property type="match status" value="1"/>
</dbReference>
<dbReference type="SMART" id="SM00283">
    <property type="entry name" value="MA"/>
    <property type="match status" value="1"/>
</dbReference>
<keyword evidence="4 8" id="KW-0472">Membrane</keyword>
<comment type="caution">
    <text evidence="11">The sequence shown here is derived from an EMBL/GenBank/DDBJ whole genome shotgun (WGS) entry which is preliminary data.</text>
</comment>
<evidence type="ECO:0000259" key="10">
    <source>
        <dbReference type="PROSITE" id="PS50885"/>
    </source>
</evidence>
<name>A0ABQ3AXV9_9GAMM</name>
<evidence type="ECO:0000313" key="11">
    <source>
        <dbReference type="EMBL" id="GGY68677.1"/>
    </source>
</evidence>
<evidence type="ECO:0000256" key="1">
    <source>
        <dbReference type="ARBA" id="ARBA00004141"/>
    </source>
</evidence>
<dbReference type="PROSITE" id="PS50885">
    <property type="entry name" value="HAMP"/>
    <property type="match status" value="1"/>
</dbReference>
<evidence type="ECO:0000313" key="12">
    <source>
        <dbReference type="Proteomes" id="UP000601597"/>
    </source>
</evidence>
<dbReference type="Pfam" id="PF00672">
    <property type="entry name" value="HAMP"/>
    <property type="match status" value="1"/>
</dbReference>
<dbReference type="SMART" id="SM00304">
    <property type="entry name" value="HAMP"/>
    <property type="match status" value="1"/>
</dbReference>
<comment type="subcellular location">
    <subcellularLocation>
        <location evidence="1">Membrane</location>
        <topology evidence="1">Multi-pass membrane protein</topology>
    </subcellularLocation>
</comment>
<accession>A0ABQ3AXV9</accession>
<dbReference type="Gene3D" id="1.10.8.500">
    <property type="entry name" value="HAMP domain in histidine kinase"/>
    <property type="match status" value="1"/>
</dbReference>
<dbReference type="EMBL" id="BMXV01000003">
    <property type="protein sequence ID" value="GGY68677.1"/>
    <property type="molecule type" value="Genomic_DNA"/>
</dbReference>
<evidence type="ECO:0000256" key="4">
    <source>
        <dbReference type="ARBA" id="ARBA00023136"/>
    </source>
</evidence>
<reference evidence="12" key="1">
    <citation type="journal article" date="2019" name="Int. J. Syst. Evol. Microbiol.">
        <title>The Global Catalogue of Microorganisms (GCM) 10K type strain sequencing project: providing services to taxonomists for standard genome sequencing and annotation.</title>
        <authorList>
            <consortium name="The Broad Institute Genomics Platform"/>
            <consortium name="The Broad Institute Genome Sequencing Center for Infectious Disease"/>
            <person name="Wu L."/>
            <person name="Ma J."/>
        </authorList>
    </citation>
    <scope>NUCLEOTIDE SEQUENCE [LARGE SCALE GENOMIC DNA]</scope>
    <source>
        <strain evidence="12">KCTC 22280</strain>
    </source>
</reference>
<dbReference type="InterPro" id="IPR003660">
    <property type="entry name" value="HAMP_dom"/>
</dbReference>
<dbReference type="PANTHER" id="PTHR32089:SF119">
    <property type="entry name" value="METHYL-ACCEPTING CHEMOTAXIS PROTEIN CTPL"/>
    <property type="match status" value="1"/>
</dbReference>
<dbReference type="Pfam" id="PF00015">
    <property type="entry name" value="MCPsignal"/>
    <property type="match status" value="1"/>
</dbReference>
<evidence type="ECO:0008006" key="13">
    <source>
        <dbReference type="Google" id="ProtNLM"/>
    </source>
</evidence>
<evidence type="ECO:0000256" key="6">
    <source>
        <dbReference type="ARBA" id="ARBA00029447"/>
    </source>
</evidence>
<evidence type="ECO:0000256" key="3">
    <source>
        <dbReference type="ARBA" id="ARBA00022989"/>
    </source>
</evidence>
<keyword evidence="5 7" id="KW-0807">Transducer</keyword>
<feature type="domain" description="HAMP" evidence="10">
    <location>
        <begin position="75"/>
        <end position="128"/>
    </location>
</feature>
<evidence type="ECO:0000256" key="5">
    <source>
        <dbReference type="ARBA" id="ARBA00023224"/>
    </source>
</evidence>
<dbReference type="Gene3D" id="1.10.287.950">
    <property type="entry name" value="Methyl-accepting chemotaxis protein"/>
    <property type="match status" value="1"/>
</dbReference>
<dbReference type="RefSeq" id="WP_189574931.1">
    <property type="nucleotide sequence ID" value="NZ_BMXV01000003.1"/>
</dbReference>
<evidence type="ECO:0000256" key="8">
    <source>
        <dbReference type="SAM" id="Phobius"/>
    </source>
</evidence>
<feature type="domain" description="Methyl-accepting transducer" evidence="9">
    <location>
        <begin position="133"/>
        <end position="369"/>
    </location>
</feature>
<feature type="transmembrane region" description="Helical" evidence="8">
    <location>
        <begin position="12"/>
        <end position="34"/>
    </location>
</feature>
<feature type="transmembrane region" description="Helical" evidence="8">
    <location>
        <begin position="54"/>
        <end position="77"/>
    </location>
</feature>
<evidence type="ECO:0000259" key="9">
    <source>
        <dbReference type="PROSITE" id="PS50111"/>
    </source>
</evidence>
<sequence>MLNLLKNARLKYKFWLLNIVVFVVMCLLVFYAMHNTATVTGRSFMDVFDETAPGYAGIVALLMLLEMAGSQLLISFIERHINRLKKTMVSVQTSGNLSERALVDSTDEIGEMAEAFNAMQQRTGDVVSGMLVAISRLRDEVQELTTTAERRRDGLTRQQQGAERSAQVVEAMLQSFSGIAEQAGIANTLSHEANRAAVDGSTRVARSAESIKTLSGAIESSAGSVQALSNNSQEIRQAVSEIKGIAEQTNLLALNAAIEAARAGEQGRGFAVVADEVRKLAQRVQDSTDQIQGTIDRLLDAMASAVDQMTTSSEDATRCVSEAMEGQQALEDIKGMVSRIDHTNEEIASVSAEQTAGTDAVLADVRGIRETTESMVRELAASAEMSQRLKQLIDSLEEVSRQVSVR</sequence>
<keyword evidence="3 8" id="KW-1133">Transmembrane helix</keyword>
<keyword evidence="12" id="KW-1185">Reference proteome</keyword>
<organism evidence="11 12">
    <name type="scientific">Marinobacter zhanjiangensis</name>
    <dbReference type="NCBI Taxonomy" id="578215"/>
    <lineage>
        <taxon>Bacteria</taxon>
        <taxon>Pseudomonadati</taxon>
        <taxon>Pseudomonadota</taxon>
        <taxon>Gammaproteobacteria</taxon>
        <taxon>Pseudomonadales</taxon>
        <taxon>Marinobacteraceae</taxon>
        <taxon>Marinobacter</taxon>
    </lineage>
</organism>
<dbReference type="Proteomes" id="UP000601597">
    <property type="component" value="Unassembled WGS sequence"/>
</dbReference>
<dbReference type="SUPFAM" id="SSF58104">
    <property type="entry name" value="Methyl-accepting chemotaxis protein (MCP) signaling domain"/>
    <property type="match status" value="1"/>
</dbReference>
<dbReference type="PANTHER" id="PTHR32089">
    <property type="entry name" value="METHYL-ACCEPTING CHEMOTAXIS PROTEIN MCPB"/>
    <property type="match status" value="1"/>
</dbReference>
<dbReference type="InterPro" id="IPR004089">
    <property type="entry name" value="MCPsignal_dom"/>
</dbReference>
<dbReference type="PROSITE" id="PS50111">
    <property type="entry name" value="CHEMOTAXIS_TRANSDUC_2"/>
    <property type="match status" value="1"/>
</dbReference>
<keyword evidence="2 8" id="KW-0812">Transmembrane</keyword>
<gene>
    <name evidence="11" type="ORF">GCM10007071_14370</name>
</gene>
<protein>
    <recommendedName>
        <fullName evidence="13">Methyl-accepting chemotaxis protein</fullName>
    </recommendedName>
</protein>
<proteinExistence type="inferred from homology"/>